<feature type="domain" description="Aconitase/3-isopropylmalate dehydratase large subunit alpha/beta/alpha" evidence="14">
    <location>
        <begin position="7"/>
        <end position="460"/>
    </location>
</feature>
<feature type="binding site" evidence="13">
    <location>
        <position position="347"/>
    </location>
    <ligand>
        <name>[4Fe-4S] cluster</name>
        <dbReference type="ChEBI" id="CHEBI:49883"/>
    </ligand>
</feature>
<protein>
    <recommendedName>
        <fullName evidence="13">3-isopropylmalate dehydratase large subunit</fullName>
        <ecNumber evidence="13">4.2.1.33</ecNumber>
    </recommendedName>
    <alternativeName>
        <fullName evidence="13">Alpha-IPM isomerase</fullName>
        <shortName evidence="13">IPMI</shortName>
    </alternativeName>
    <alternativeName>
        <fullName evidence="13">Isopropylmalate isomerase</fullName>
    </alternativeName>
</protein>
<accession>A0ABN4JMN4</accession>
<sequence length="469" mass="50679">MAQTLYDKLWDAHVVHTEDDGTTVLYIDRHLLHEVTSPQAFEGLKLAQRPVWRLSANLAVSDHNVPTTDRTQGIADPISRLQVDTLDTNCDSFGITQFKMNDLRQGIVHVIGPEQGATLPGMTVVCGDSHTSTHGAFGALAFGIGTSEVEHTLATQTLLMKKSKNMLVKVEGTLPRGCSAKDIVLAVIGKIGTAGGTGYTIEFAGSAIRSLTMEGRMTVCNMAIEAGARAGLVAVDDTTINYVKGRPFSPSGVEFQQAEAYWRTFHTDAGAKFDHVVEINAADLRPQVSWGTSPEMVVSIDDRVPDPEKEKDPVKRSAMERALEYMALTPDTPMSSINVDKVFIGSCTNSRIEDIRAAAYVVKKLGRRVASNVRLAMVVPGSGLVKHQAEQEGLDLVFKAAGFEWREPGCSMCLAMNADRLEPGERCASTSNRNFEGRQGAGGRTHLVSPAMAAAAAIEGHFVDVRRLV</sequence>
<keyword evidence="8 13" id="KW-0479">Metal-binding</keyword>
<evidence type="ECO:0000256" key="5">
    <source>
        <dbReference type="ARBA" id="ARBA00022430"/>
    </source>
</evidence>
<evidence type="ECO:0000256" key="2">
    <source>
        <dbReference type="ARBA" id="ARBA00002695"/>
    </source>
</evidence>
<gene>
    <name evidence="13" type="primary">leuC</name>
    <name evidence="15" type="ORF">AT302_24405</name>
</gene>
<dbReference type="EMBL" id="CP013480">
    <property type="protein sequence ID" value="ALS62465.1"/>
    <property type="molecule type" value="Genomic_DNA"/>
</dbReference>
<dbReference type="PROSITE" id="PS01244">
    <property type="entry name" value="ACONITASE_2"/>
    <property type="match status" value="1"/>
</dbReference>
<dbReference type="RefSeq" id="WP_058379324.1">
    <property type="nucleotide sequence ID" value="NZ_CP013480.3"/>
</dbReference>
<evidence type="ECO:0000259" key="14">
    <source>
        <dbReference type="Pfam" id="PF00330"/>
    </source>
</evidence>
<feature type="binding site" evidence="13">
    <location>
        <position position="413"/>
    </location>
    <ligand>
        <name>[4Fe-4S] cluster</name>
        <dbReference type="ChEBI" id="CHEBI:49883"/>
    </ligand>
</feature>
<dbReference type="Proteomes" id="UP000060277">
    <property type="component" value="Chromosome"/>
</dbReference>
<dbReference type="CDD" id="cd01583">
    <property type="entry name" value="IPMI"/>
    <property type="match status" value="1"/>
</dbReference>
<evidence type="ECO:0000256" key="8">
    <source>
        <dbReference type="ARBA" id="ARBA00022723"/>
    </source>
</evidence>
<comment type="similarity">
    <text evidence="13">Belongs to the aconitase/IPM isomerase family. LeuC type 1 subfamily.</text>
</comment>
<reference evidence="16" key="1">
    <citation type="submission" date="2015-12" db="EMBL/GenBank/DDBJ databases">
        <title>Complete genome sequence of Pandoraea norimbergensis DSM 11628.</title>
        <authorList>
            <person name="Ee R."/>
            <person name="Lim Y.-L."/>
            <person name="Yong D."/>
            <person name="Yin W.-F."/>
            <person name="Chan K.-G."/>
        </authorList>
    </citation>
    <scope>NUCLEOTIDE SEQUENCE [LARGE SCALE GENOMIC DNA]</scope>
    <source>
        <strain evidence="16">DSM 11628</strain>
    </source>
</reference>
<dbReference type="InterPro" id="IPR018136">
    <property type="entry name" value="Aconitase_4Fe-4S_BS"/>
</dbReference>
<dbReference type="InterPro" id="IPR015931">
    <property type="entry name" value="Acnase/IPM_dHydase_lsu_aba_1/3"/>
</dbReference>
<evidence type="ECO:0000256" key="10">
    <source>
        <dbReference type="ARBA" id="ARBA00023014"/>
    </source>
</evidence>
<keyword evidence="6 13" id="KW-0004">4Fe-4S</keyword>
<dbReference type="InterPro" id="IPR004430">
    <property type="entry name" value="3-IsopropMal_deHydase_lsu"/>
</dbReference>
<dbReference type="InterPro" id="IPR050067">
    <property type="entry name" value="IPM_dehydratase_rel_enz"/>
</dbReference>
<dbReference type="Gene3D" id="3.30.499.10">
    <property type="entry name" value="Aconitase, domain 3"/>
    <property type="match status" value="2"/>
</dbReference>
<feature type="binding site" evidence="13">
    <location>
        <position position="410"/>
    </location>
    <ligand>
        <name>[4Fe-4S] cluster</name>
        <dbReference type="ChEBI" id="CHEBI:49883"/>
    </ligand>
</feature>
<dbReference type="InterPro" id="IPR036008">
    <property type="entry name" value="Aconitase_4Fe-4S_dom"/>
</dbReference>
<keyword evidence="11 13" id="KW-0456">Lyase</keyword>
<dbReference type="NCBIfam" id="NF004016">
    <property type="entry name" value="PRK05478.1"/>
    <property type="match status" value="1"/>
</dbReference>
<dbReference type="Pfam" id="PF00330">
    <property type="entry name" value="Aconitase"/>
    <property type="match status" value="1"/>
</dbReference>
<evidence type="ECO:0000313" key="15">
    <source>
        <dbReference type="EMBL" id="ALS62465.1"/>
    </source>
</evidence>
<dbReference type="InterPro" id="IPR033941">
    <property type="entry name" value="IPMI_cat"/>
</dbReference>
<keyword evidence="12 13" id="KW-0100">Branched-chain amino acid biosynthesis</keyword>
<comment type="pathway">
    <text evidence="3 13">Amino-acid biosynthesis; L-leucine biosynthesis; L-leucine from 3-methyl-2-oxobutanoate: step 2/4.</text>
</comment>
<evidence type="ECO:0000256" key="9">
    <source>
        <dbReference type="ARBA" id="ARBA00023004"/>
    </source>
</evidence>
<dbReference type="HAMAP" id="MF_01026">
    <property type="entry name" value="LeuC_type1"/>
    <property type="match status" value="1"/>
</dbReference>
<dbReference type="SUPFAM" id="SSF53732">
    <property type="entry name" value="Aconitase iron-sulfur domain"/>
    <property type="match status" value="1"/>
</dbReference>
<dbReference type="PANTHER" id="PTHR43822:SF9">
    <property type="entry name" value="3-ISOPROPYLMALATE DEHYDRATASE"/>
    <property type="match status" value="1"/>
</dbReference>
<dbReference type="PRINTS" id="PR00415">
    <property type="entry name" value="ACONITASE"/>
</dbReference>
<evidence type="ECO:0000313" key="16">
    <source>
        <dbReference type="Proteomes" id="UP000060277"/>
    </source>
</evidence>
<comment type="catalytic activity">
    <reaction evidence="1 13">
        <text>(2R,3S)-3-isopropylmalate = (2S)-2-isopropylmalate</text>
        <dbReference type="Rhea" id="RHEA:32287"/>
        <dbReference type="ChEBI" id="CHEBI:1178"/>
        <dbReference type="ChEBI" id="CHEBI:35121"/>
        <dbReference type="EC" id="4.2.1.33"/>
    </reaction>
</comment>
<keyword evidence="10 13" id="KW-0411">Iron-sulfur</keyword>
<keyword evidence="5 13" id="KW-0432">Leucine biosynthesis</keyword>
<evidence type="ECO:0000256" key="12">
    <source>
        <dbReference type="ARBA" id="ARBA00023304"/>
    </source>
</evidence>
<evidence type="ECO:0000256" key="3">
    <source>
        <dbReference type="ARBA" id="ARBA00004729"/>
    </source>
</evidence>
<evidence type="ECO:0000256" key="11">
    <source>
        <dbReference type="ARBA" id="ARBA00023239"/>
    </source>
</evidence>
<dbReference type="EC" id="4.2.1.33" evidence="13"/>
<evidence type="ECO:0000256" key="1">
    <source>
        <dbReference type="ARBA" id="ARBA00000491"/>
    </source>
</evidence>
<keyword evidence="15" id="KW-0413">Isomerase</keyword>
<keyword evidence="16" id="KW-1185">Reference proteome</keyword>
<keyword evidence="9 13" id="KW-0408">Iron</keyword>
<proteinExistence type="inferred from homology"/>
<evidence type="ECO:0000256" key="4">
    <source>
        <dbReference type="ARBA" id="ARBA00011271"/>
    </source>
</evidence>
<organism evidence="15 16">
    <name type="scientific">Pandoraea norimbergensis</name>
    <dbReference type="NCBI Taxonomy" id="93219"/>
    <lineage>
        <taxon>Bacteria</taxon>
        <taxon>Pseudomonadati</taxon>
        <taxon>Pseudomonadota</taxon>
        <taxon>Betaproteobacteria</taxon>
        <taxon>Burkholderiales</taxon>
        <taxon>Burkholderiaceae</taxon>
        <taxon>Pandoraea</taxon>
    </lineage>
</organism>
<evidence type="ECO:0000256" key="6">
    <source>
        <dbReference type="ARBA" id="ARBA00022485"/>
    </source>
</evidence>
<dbReference type="NCBIfam" id="NF009116">
    <property type="entry name" value="PRK12466.1"/>
    <property type="match status" value="1"/>
</dbReference>
<name>A0ABN4JMN4_9BURK</name>
<dbReference type="GO" id="GO:0016853">
    <property type="term" value="F:isomerase activity"/>
    <property type="evidence" value="ECO:0007669"/>
    <property type="project" value="UniProtKB-KW"/>
</dbReference>
<dbReference type="PANTHER" id="PTHR43822">
    <property type="entry name" value="HOMOACONITASE, MITOCHONDRIAL-RELATED"/>
    <property type="match status" value="1"/>
</dbReference>
<comment type="subunit">
    <text evidence="4 13">Heterodimer of LeuC and LeuD.</text>
</comment>
<dbReference type="NCBIfam" id="TIGR00170">
    <property type="entry name" value="leuC"/>
    <property type="match status" value="1"/>
</dbReference>
<comment type="cofactor">
    <cofactor evidence="13">
        <name>[4Fe-4S] cluster</name>
        <dbReference type="ChEBI" id="CHEBI:49883"/>
    </cofactor>
    <text evidence="13">Binds 1 [4Fe-4S] cluster per subunit.</text>
</comment>
<evidence type="ECO:0000256" key="7">
    <source>
        <dbReference type="ARBA" id="ARBA00022605"/>
    </source>
</evidence>
<dbReference type="PROSITE" id="PS00450">
    <property type="entry name" value="ACONITASE_1"/>
    <property type="match status" value="1"/>
</dbReference>
<comment type="function">
    <text evidence="2 13">Catalyzes the isomerization between 2-isopropylmalate and 3-isopropylmalate, via the formation of 2-isopropylmaleate.</text>
</comment>
<evidence type="ECO:0000256" key="13">
    <source>
        <dbReference type="HAMAP-Rule" id="MF_01026"/>
    </source>
</evidence>
<keyword evidence="7 13" id="KW-0028">Amino-acid biosynthesis</keyword>
<dbReference type="InterPro" id="IPR001030">
    <property type="entry name" value="Acoase/IPM_deHydtase_lsu_aba"/>
</dbReference>